<dbReference type="eggNOG" id="COG2197">
    <property type="taxonomic scope" value="Bacteria"/>
</dbReference>
<dbReference type="CDD" id="cd17535">
    <property type="entry name" value="REC_NarL-like"/>
    <property type="match status" value="1"/>
</dbReference>
<dbReference type="PROSITE" id="PS00622">
    <property type="entry name" value="HTH_LUXR_1"/>
    <property type="match status" value="1"/>
</dbReference>
<accession>A4G9H6</accession>
<dbReference type="PANTHER" id="PTHR43214">
    <property type="entry name" value="TWO-COMPONENT RESPONSE REGULATOR"/>
    <property type="match status" value="1"/>
</dbReference>
<evidence type="ECO:0000256" key="4">
    <source>
        <dbReference type="ARBA" id="ARBA00023163"/>
    </source>
</evidence>
<dbReference type="AlphaFoldDB" id="A4G9H6"/>
<proteinExistence type="predicted"/>
<keyword evidence="2" id="KW-0805">Transcription regulation</keyword>
<evidence type="ECO:0000259" key="7">
    <source>
        <dbReference type="PROSITE" id="PS50110"/>
    </source>
</evidence>
<dbReference type="PRINTS" id="PR00038">
    <property type="entry name" value="HTHLUXR"/>
</dbReference>
<dbReference type="PROSITE" id="PS50110">
    <property type="entry name" value="RESPONSE_REGULATORY"/>
    <property type="match status" value="1"/>
</dbReference>
<dbReference type="Pfam" id="PF00196">
    <property type="entry name" value="GerE"/>
    <property type="match status" value="1"/>
</dbReference>
<evidence type="ECO:0000313" key="9">
    <source>
        <dbReference type="Proteomes" id="UP000006697"/>
    </source>
</evidence>
<sequence>MMSQPLADGPITVLVVEDDVATRRALCLGIKKEPALKLLAALDCVKSALDWLLHQPVDVLLVDLGLPDGSGIDIIRFCADRHPSCNIMVITTSSDQGSVVDSIEAGASGYVLKDAGPLDIGRALMELHAGGSPISPVIARKVLARMRDGNKADGAVRAENAPGGQKVFLTRREATILDLIARGDSYCEVARELALSVGTVQTHIKNIYDKLSVHSRGAAVYEAHRRGLLQMDQLKSRP</sequence>
<dbReference type="InterPro" id="IPR000792">
    <property type="entry name" value="Tscrpt_reg_LuxR_C"/>
</dbReference>
<dbReference type="SMART" id="SM00421">
    <property type="entry name" value="HTH_LUXR"/>
    <property type="match status" value="1"/>
</dbReference>
<protein>
    <submittedName>
        <fullName evidence="8">Response regulatory protein</fullName>
    </submittedName>
</protein>
<dbReference type="PROSITE" id="PS50043">
    <property type="entry name" value="HTH_LUXR_2"/>
    <property type="match status" value="1"/>
</dbReference>
<dbReference type="Gene3D" id="3.40.50.2300">
    <property type="match status" value="1"/>
</dbReference>
<feature type="modified residue" description="4-aspartylphosphate" evidence="5">
    <location>
        <position position="63"/>
    </location>
</feature>
<feature type="domain" description="HTH luxR-type" evidence="6">
    <location>
        <begin position="162"/>
        <end position="227"/>
    </location>
</feature>
<dbReference type="PANTHER" id="PTHR43214:SF41">
    <property type="entry name" value="NITRATE_NITRITE RESPONSE REGULATOR PROTEIN NARP"/>
    <property type="match status" value="1"/>
</dbReference>
<dbReference type="SUPFAM" id="SSF52172">
    <property type="entry name" value="CheY-like"/>
    <property type="match status" value="1"/>
</dbReference>
<dbReference type="HOGENOM" id="CLU_000445_90_10_4"/>
<dbReference type="SMART" id="SM00448">
    <property type="entry name" value="REC"/>
    <property type="match status" value="1"/>
</dbReference>
<evidence type="ECO:0000256" key="2">
    <source>
        <dbReference type="ARBA" id="ARBA00023015"/>
    </source>
</evidence>
<dbReference type="GO" id="GO:0003677">
    <property type="term" value="F:DNA binding"/>
    <property type="evidence" value="ECO:0007669"/>
    <property type="project" value="UniProtKB-KW"/>
</dbReference>
<dbReference type="InterPro" id="IPR039420">
    <property type="entry name" value="WalR-like"/>
</dbReference>
<evidence type="ECO:0000256" key="1">
    <source>
        <dbReference type="ARBA" id="ARBA00022553"/>
    </source>
</evidence>
<evidence type="ECO:0000256" key="3">
    <source>
        <dbReference type="ARBA" id="ARBA00023125"/>
    </source>
</evidence>
<dbReference type="InterPro" id="IPR001789">
    <property type="entry name" value="Sig_transdc_resp-reg_receiver"/>
</dbReference>
<keyword evidence="1 5" id="KW-0597">Phosphoprotein</keyword>
<dbReference type="OrthoDB" id="3623000at2"/>
<name>A4G9H6_HERAR</name>
<dbReference type="Pfam" id="PF00072">
    <property type="entry name" value="Response_reg"/>
    <property type="match status" value="1"/>
</dbReference>
<dbReference type="InterPro" id="IPR011006">
    <property type="entry name" value="CheY-like_superfamily"/>
</dbReference>
<dbReference type="SUPFAM" id="SSF46894">
    <property type="entry name" value="C-terminal effector domain of the bipartite response regulators"/>
    <property type="match status" value="1"/>
</dbReference>
<gene>
    <name evidence="8" type="ordered locus">HEAR3054</name>
</gene>
<feature type="domain" description="Response regulatory" evidence="7">
    <location>
        <begin position="12"/>
        <end position="128"/>
    </location>
</feature>
<dbReference type="GO" id="GO:0006355">
    <property type="term" value="P:regulation of DNA-templated transcription"/>
    <property type="evidence" value="ECO:0007669"/>
    <property type="project" value="InterPro"/>
</dbReference>
<evidence type="ECO:0000313" key="8">
    <source>
        <dbReference type="EMBL" id="CAL63163.1"/>
    </source>
</evidence>
<reference evidence="8 9" key="1">
    <citation type="journal article" date="2007" name="PLoS Genet.">
        <title>A tale of two oxidation states: bacterial colonization of arsenic-rich environments.</title>
        <authorList>
            <person name="Muller D."/>
            <person name="Medigue C."/>
            <person name="Koechler S."/>
            <person name="Barbe V."/>
            <person name="Barakat M."/>
            <person name="Talla E."/>
            <person name="Bonnefoy V."/>
            <person name="Krin E."/>
            <person name="Arsene-Ploetze F."/>
            <person name="Carapito C."/>
            <person name="Chandler M."/>
            <person name="Cournoyer B."/>
            <person name="Cruveiller S."/>
            <person name="Dossat C."/>
            <person name="Duval S."/>
            <person name="Heymann M."/>
            <person name="Leize E."/>
            <person name="Lieutaud A."/>
            <person name="Lievremont D."/>
            <person name="Makita Y."/>
            <person name="Mangenot S."/>
            <person name="Nitschke W."/>
            <person name="Ortet P."/>
            <person name="Perdrial N."/>
            <person name="Schoepp B."/>
            <person name="Siguier N."/>
            <person name="Simeonova D.D."/>
            <person name="Rouy Z."/>
            <person name="Segurens B."/>
            <person name="Turlin E."/>
            <person name="Vallenet D."/>
            <person name="Van Dorsselaer A."/>
            <person name="Weiss S."/>
            <person name="Weissenbach J."/>
            <person name="Lett M.C."/>
            <person name="Danchin A."/>
            <person name="Bertin P.N."/>
        </authorList>
    </citation>
    <scope>NUCLEOTIDE SEQUENCE [LARGE SCALE GENOMIC DNA]</scope>
    <source>
        <strain evidence="9">ULPAs1</strain>
    </source>
</reference>
<dbReference type="KEGG" id="har:HEAR3054"/>
<dbReference type="CDD" id="cd06170">
    <property type="entry name" value="LuxR_C_like"/>
    <property type="match status" value="1"/>
</dbReference>
<evidence type="ECO:0000256" key="5">
    <source>
        <dbReference type="PROSITE-ProRule" id="PRU00169"/>
    </source>
</evidence>
<evidence type="ECO:0000259" key="6">
    <source>
        <dbReference type="PROSITE" id="PS50043"/>
    </source>
</evidence>
<dbReference type="Proteomes" id="UP000006697">
    <property type="component" value="Chromosome"/>
</dbReference>
<keyword evidence="3" id="KW-0238">DNA-binding</keyword>
<dbReference type="GO" id="GO:0000160">
    <property type="term" value="P:phosphorelay signal transduction system"/>
    <property type="evidence" value="ECO:0007669"/>
    <property type="project" value="InterPro"/>
</dbReference>
<keyword evidence="9" id="KW-1185">Reference proteome</keyword>
<dbReference type="InterPro" id="IPR058245">
    <property type="entry name" value="NreC/VraR/RcsB-like_REC"/>
</dbReference>
<dbReference type="EMBL" id="CU207211">
    <property type="protein sequence ID" value="CAL63163.1"/>
    <property type="molecule type" value="Genomic_DNA"/>
</dbReference>
<organism evidence="8 9">
    <name type="scientific">Herminiimonas arsenicoxydans</name>
    <dbReference type="NCBI Taxonomy" id="204773"/>
    <lineage>
        <taxon>Bacteria</taxon>
        <taxon>Pseudomonadati</taxon>
        <taxon>Pseudomonadota</taxon>
        <taxon>Betaproteobacteria</taxon>
        <taxon>Burkholderiales</taxon>
        <taxon>Oxalobacteraceae</taxon>
        <taxon>Herminiimonas</taxon>
    </lineage>
</organism>
<dbReference type="InterPro" id="IPR016032">
    <property type="entry name" value="Sig_transdc_resp-reg_C-effctor"/>
</dbReference>
<keyword evidence="4" id="KW-0804">Transcription</keyword>
<dbReference type="STRING" id="204773.HEAR3054"/>